<evidence type="ECO:0000313" key="4">
    <source>
        <dbReference type="EMBL" id="KAG8550153.1"/>
    </source>
</evidence>
<dbReference type="SUPFAM" id="SSF48726">
    <property type="entry name" value="Immunoglobulin"/>
    <property type="match status" value="1"/>
</dbReference>
<dbReference type="GO" id="GO:0007166">
    <property type="term" value="P:cell surface receptor signaling pathway"/>
    <property type="evidence" value="ECO:0007669"/>
    <property type="project" value="TreeGrafter"/>
</dbReference>
<dbReference type="InterPro" id="IPR036179">
    <property type="entry name" value="Ig-like_dom_sf"/>
</dbReference>
<evidence type="ECO:0000256" key="2">
    <source>
        <dbReference type="ARBA" id="ARBA00022859"/>
    </source>
</evidence>
<evidence type="ECO:0000256" key="1">
    <source>
        <dbReference type="ARBA" id="ARBA00022729"/>
    </source>
</evidence>
<dbReference type="PANTHER" id="PTHR23268">
    <property type="entry name" value="T-CELL RECEPTOR BETA CHAIN"/>
    <property type="match status" value="1"/>
</dbReference>
<evidence type="ECO:0000259" key="3">
    <source>
        <dbReference type="PROSITE" id="PS50835"/>
    </source>
</evidence>
<dbReference type="GO" id="GO:0005886">
    <property type="term" value="C:plasma membrane"/>
    <property type="evidence" value="ECO:0007669"/>
    <property type="project" value="TreeGrafter"/>
</dbReference>
<dbReference type="Pfam" id="PF07686">
    <property type="entry name" value="V-set"/>
    <property type="match status" value="1"/>
</dbReference>
<accession>A0AAV6ZVR6</accession>
<organism evidence="4 5">
    <name type="scientific">Engystomops pustulosus</name>
    <name type="common">Tungara frog</name>
    <name type="synonym">Physalaemus pustulosus</name>
    <dbReference type="NCBI Taxonomy" id="76066"/>
    <lineage>
        <taxon>Eukaryota</taxon>
        <taxon>Metazoa</taxon>
        <taxon>Chordata</taxon>
        <taxon>Craniata</taxon>
        <taxon>Vertebrata</taxon>
        <taxon>Euteleostomi</taxon>
        <taxon>Amphibia</taxon>
        <taxon>Batrachia</taxon>
        <taxon>Anura</taxon>
        <taxon>Neobatrachia</taxon>
        <taxon>Hyloidea</taxon>
        <taxon>Leptodactylidae</taxon>
        <taxon>Leiuperinae</taxon>
        <taxon>Engystomops</taxon>
    </lineage>
</organism>
<feature type="non-terminal residue" evidence="4">
    <location>
        <position position="1"/>
    </location>
</feature>
<keyword evidence="1" id="KW-0732">Signal</keyword>
<keyword evidence="2" id="KW-0391">Immunity</keyword>
<dbReference type="Proteomes" id="UP000824782">
    <property type="component" value="Unassembled WGS sequence"/>
</dbReference>
<name>A0AAV6ZVR6_ENGPU</name>
<dbReference type="SMART" id="SM00406">
    <property type="entry name" value="IGv"/>
    <property type="match status" value="1"/>
</dbReference>
<dbReference type="GO" id="GO:0002376">
    <property type="term" value="P:immune system process"/>
    <property type="evidence" value="ECO:0007669"/>
    <property type="project" value="UniProtKB-KW"/>
</dbReference>
<dbReference type="InterPro" id="IPR050413">
    <property type="entry name" value="TCR_beta_variable"/>
</dbReference>
<evidence type="ECO:0000313" key="5">
    <source>
        <dbReference type="Proteomes" id="UP000824782"/>
    </source>
</evidence>
<feature type="domain" description="Ig-like" evidence="3">
    <location>
        <begin position="10"/>
        <end position="109"/>
    </location>
</feature>
<dbReference type="EMBL" id="WNYA01000079">
    <property type="protein sequence ID" value="KAG8550153.1"/>
    <property type="molecule type" value="Genomic_DNA"/>
</dbReference>
<dbReference type="InterPro" id="IPR013106">
    <property type="entry name" value="Ig_V-set"/>
</dbReference>
<dbReference type="AlphaFoldDB" id="A0AAV6ZVR6"/>
<dbReference type="InterPro" id="IPR007110">
    <property type="entry name" value="Ig-like_dom"/>
</dbReference>
<dbReference type="PANTHER" id="PTHR23268:SF31">
    <property type="entry name" value="T CELL RECEPTOR BETA VARIABLE 30"/>
    <property type="match status" value="1"/>
</dbReference>
<feature type="non-terminal residue" evidence="4">
    <location>
        <position position="109"/>
    </location>
</feature>
<protein>
    <recommendedName>
        <fullName evidence="3">Ig-like domain-containing protein</fullName>
    </recommendedName>
</protein>
<dbReference type="PROSITE" id="PS50835">
    <property type="entry name" value="IG_LIKE"/>
    <property type="match status" value="1"/>
</dbReference>
<keyword evidence="5" id="KW-1185">Reference proteome</keyword>
<gene>
    <name evidence="4" type="ORF">GDO81_028090</name>
</gene>
<comment type="caution">
    <text evidence="4">The sequence shown here is derived from an EMBL/GenBank/DDBJ whole genome shotgun (WGS) entry which is preliminary data.</text>
</comment>
<reference evidence="4" key="1">
    <citation type="thesis" date="2020" institute="ProQuest LLC" country="789 East Eisenhower Parkway, Ann Arbor, MI, USA">
        <title>Comparative Genomics and Chromosome Evolution.</title>
        <authorList>
            <person name="Mudd A.B."/>
        </authorList>
    </citation>
    <scope>NUCLEOTIDE SEQUENCE</scope>
    <source>
        <strain evidence="4">237g6f4</strain>
        <tissue evidence="4">Blood</tissue>
    </source>
</reference>
<sequence length="109" mass="12287">LLLSVIYFLPSSLAQSIMQSPRLLLKHRGGRVDLSCRVQGASDPYMYWYRRTTTAALTFIVSSVGKLSVEQVTISNFNATRNSEQEFSLSSENIQKEDGGIYYCAWSHT</sequence>
<proteinExistence type="predicted"/>
<dbReference type="InterPro" id="IPR013783">
    <property type="entry name" value="Ig-like_fold"/>
</dbReference>
<dbReference type="Gene3D" id="2.60.40.10">
    <property type="entry name" value="Immunoglobulins"/>
    <property type="match status" value="1"/>
</dbReference>